<dbReference type="EMBL" id="UINC01047142">
    <property type="protein sequence ID" value="SVB56032.1"/>
    <property type="molecule type" value="Genomic_DNA"/>
</dbReference>
<feature type="non-terminal residue" evidence="1">
    <location>
        <position position="1"/>
    </location>
</feature>
<sequence length="51" mass="5756">DFATGIMTSVWVPERINPMWVSCSHCDRMAVQSGKDEKCQCGHTLPENVPY</sequence>
<reference evidence="1" key="1">
    <citation type="submission" date="2018-05" db="EMBL/GenBank/DDBJ databases">
        <authorList>
            <person name="Lanie J.A."/>
            <person name="Ng W.-L."/>
            <person name="Kazmierczak K.M."/>
            <person name="Andrzejewski T.M."/>
            <person name="Davidsen T.M."/>
            <person name="Wayne K.J."/>
            <person name="Tettelin H."/>
            <person name="Glass J.I."/>
            <person name="Rusch D."/>
            <person name="Podicherti R."/>
            <person name="Tsui H.-C.T."/>
            <person name="Winkler M.E."/>
        </authorList>
    </citation>
    <scope>NUCLEOTIDE SEQUENCE</scope>
</reference>
<evidence type="ECO:0000313" key="1">
    <source>
        <dbReference type="EMBL" id="SVB56032.1"/>
    </source>
</evidence>
<accession>A0A382F060</accession>
<proteinExistence type="predicted"/>
<organism evidence="1">
    <name type="scientific">marine metagenome</name>
    <dbReference type="NCBI Taxonomy" id="408172"/>
    <lineage>
        <taxon>unclassified sequences</taxon>
        <taxon>metagenomes</taxon>
        <taxon>ecological metagenomes</taxon>
    </lineage>
</organism>
<dbReference type="AlphaFoldDB" id="A0A382F060"/>
<protein>
    <submittedName>
        <fullName evidence="1">Uncharacterized protein</fullName>
    </submittedName>
</protein>
<name>A0A382F060_9ZZZZ</name>
<gene>
    <name evidence="1" type="ORF">METZ01_LOCUS208886</name>
</gene>